<keyword evidence="3" id="KW-0804">Transcription</keyword>
<dbReference type="GO" id="GO:0000976">
    <property type="term" value="F:transcription cis-regulatory region binding"/>
    <property type="evidence" value="ECO:0007669"/>
    <property type="project" value="TreeGrafter"/>
</dbReference>
<organism evidence="5 6">
    <name type="scientific">Paludibacterium purpuratum</name>
    <dbReference type="NCBI Taxonomy" id="1144873"/>
    <lineage>
        <taxon>Bacteria</taxon>
        <taxon>Pseudomonadati</taxon>
        <taxon>Pseudomonadota</taxon>
        <taxon>Betaproteobacteria</taxon>
        <taxon>Neisseriales</taxon>
        <taxon>Chromobacteriaceae</taxon>
        <taxon>Paludibacterium</taxon>
    </lineage>
</organism>
<evidence type="ECO:0000313" key="5">
    <source>
        <dbReference type="EMBL" id="TDR79932.1"/>
    </source>
</evidence>
<dbReference type="SMART" id="SM00354">
    <property type="entry name" value="HTH_LACI"/>
    <property type="match status" value="1"/>
</dbReference>
<dbReference type="AlphaFoldDB" id="A0A4R7B7V7"/>
<evidence type="ECO:0000256" key="3">
    <source>
        <dbReference type="ARBA" id="ARBA00023163"/>
    </source>
</evidence>
<accession>A0A4R7B7V7</accession>
<keyword evidence="6" id="KW-1185">Reference proteome</keyword>
<dbReference type="Gene3D" id="1.10.260.40">
    <property type="entry name" value="lambda repressor-like DNA-binding domains"/>
    <property type="match status" value="1"/>
</dbReference>
<dbReference type="PANTHER" id="PTHR30146">
    <property type="entry name" value="LACI-RELATED TRANSCRIPTIONAL REPRESSOR"/>
    <property type="match status" value="1"/>
</dbReference>
<reference evidence="5 6" key="1">
    <citation type="submission" date="2019-03" db="EMBL/GenBank/DDBJ databases">
        <title>Genomic Encyclopedia of Type Strains, Phase III (KMG-III): the genomes of soil and plant-associated and newly described type strains.</title>
        <authorList>
            <person name="Whitman W."/>
        </authorList>
    </citation>
    <scope>NUCLEOTIDE SEQUENCE [LARGE SCALE GENOMIC DNA]</scope>
    <source>
        <strain evidence="5 6">CECT 8976</strain>
    </source>
</reference>
<evidence type="ECO:0000256" key="1">
    <source>
        <dbReference type="ARBA" id="ARBA00023015"/>
    </source>
</evidence>
<dbReference type="InterPro" id="IPR028082">
    <property type="entry name" value="Peripla_BP_I"/>
</dbReference>
<evidence type="ECO:0000313" key="6">
    <source>
        <dbReference type="Proteomes" id="UP000295611"/>
    </source>
</evidence>
<dbReference type="GO" id="GO:0003700">
    <property type="term" value="F:DNA-binding transcription factor activity"/>
    <property type="evidence" value="ECO:0007669"/>
    <property type="project" value="TreeGrafter"/>
</dbReference>
<dbReference type="EMBL" id="SNZP01000006">
    <property type="protein sequence ID" value="TDR79932.1"/>
    <property type="molecule type" value="Genomic_DNA"/>
</dbReference>
<dbReference type="PANTHER" id="PTHR30146:SF2">
    <property type="entry name" value="HTH-TYPE TRANSCRIPTIONAL REGULATOR GNTR"/>
    <property type="match status" value="1"/>
</dbReference>
<dbReference type="Gene3D" id="3.40.50.2300">
    <property type="match status" value="2"/>
</dbReference>
<dbReference type="PROSITE" id="PS50932">
    <property type="entry name" value="HTH_LACI_2"/>
    <property type="match status" value="1"/>
</dbReference>
<dbReference type="Proteomes" id="UP000295611">
    <property type="component" value="Unassembled WGS sequence"/>
</dbReference>
<feature type="domain" description="HTH lacI-type" evidence="4">
    <location>
        <begin position="14"/>
        <end position="68"/>
    </location>
</feature>
<sequence length="340" mass="36948">MAERKPRNSATGRVTLQDVAERLDISAITVSRALKTPERVSPALRERIDQTVRQLGYRPNHAARALATARSGNVLVLIPSLTNAVFVDVLDGIHDELQPHGTQILIGNTHYSAQEEERQLEAFLGHNPDGILLTGIDHSAHTRTLLAQSQRPTVTMMELDATPNSRSVGLSQSAAGLAMTRHLIERGYRRIAYVAAQSDPRTLQRAEGYRTALADAGLDGSRREIWVATPSSVGLGAALLAQLLDQHPDCDAVFCCNDDLAQGMLYECQRRGIDVPGRLAIGGFNDLPASAWTHPALTSIATPRYDIGRLAARMLRAAIDGQDQPQSLDLGFRLMVRGSS</sequence>
<dbReference type="RefSeq" id="WP_133680166.1">
    <property type="nucleotide sequence ID" value="NZ_SNZP01000006.1"/>
</dbReference>
<dbReference type="InterPro" id="IPR010982">
    <property type="entry name" value="Lambda_DNA-bd_dom_sf"/>
</dbReference>
<evidence type="ECO:0000256" key="2">
    <source>
        <dbReference type="ARBA" id="ARBA00023125"/>
    </source>
</evidence>
<protein>
    <submittedName>
        <fullName evidence="5">LacI family transcriptional regulator</fullName>
    </submittedName>
</protein>
<dbReference type="OrthoDB" id="8770688at2"/>
<dbReference type="InterPro" id="IPR046335">
    <property type="entry name" value="LacI/GalR-like_sensor"/>
</dbReference>
<name>A0A4R7B7V7_9NEIS</name>
<dbReference type="InterPro" id="IPR000843">
    <property type="entry name" value="HTH_LacI"/>
</dbReference>
<keyword evidence="1" id="KW-0805">Transcription regulation</keyword>
<comment type="caution">
    <text evidence="5">The sequence shown here is derived from an EMBL/GenBank/DDBJ whole genome shotgun (WGS) entry which is preliminary data.</text>
</comment>
<dbReference type="CDD" id="cd01392">
    <property type="entry name" value="HTH_LacI"/>
    <property type="match status" value="1"/>
</dbReference>
<dbReference type="SUPFAM" id="SSF53822">
    <property type="entry name" value="Periplasmic binding protein-like I"/>
    <property type="match status" value="1"/>
</dbReference>
<dbReference type="CDD" id="cd01575">
    <property type="entry name" value="PBP1_GntR"/>
    <property type="match status" value="1"/>
</dbReference>
<keyword evidence="2" id="KW-0238">DNA-binding</keyword>
<proteinExistence type="predicted"/>
<dbReference type="SUPFAM" id="SSF47413">
    <property type="entry name" value="lambda repressor-like DNA-binding domains"/>
    <property type="match status" value="1"/>
</dbReference>
<gene>
    <name evidence="5" type="ORF">DFP86_10671</name>
</gene>
<dbReference type="Pfam" id="PF13377">
    <property type="entry name" value="Peripla_BP_3"/>
    <property type="match status" value="1"/>
</dbReference>
<evidence type="ECO:0000259" key="4">
    <source>
        <dbReference type="PROSITE" id="PS50932"/>
    </source>
</evidence>
<dbReference type="Pfam" id="PF00356">
    <property type="entry name" value="LacI"/>
    <property type="match status" value="1"/>
</dbReference>